<proteinExistence type="inferred from homology"/>
<organism evidence="9 10">
    <name type="scientific">Candidatus Buchananbacteria bacterium RIFCSPHIGHO2_02_FULL_38_8</name>
    <dbReference type="NCBI Taxonomy" id="1797538"/>
    <lineage>
        <taxon>Bacteria</taxon>
        <taxon>Candidatus Buchananiibacteriota</taxon>
    </lineage>
</organism>
<dbReference type="CDD" id="cd03319">
    <property type="entry name" value="L-Ala-DL-Glu_epimerase"/>
    <property type="match status" value="1"/>
</dbReference>
<reference evidence="9 10" key="1">
    <citation type="journal article" date="2016" name="Nat. Commun.">
        <title>Thousands of microbial genomes shed light on interconnected biogeochemical processes in an aquifer system.</title>
        <authorList>
            <person name="Anantharaman K."/>
            <person name="Brown C.T."/>
            <person name="Hug L.A."/>
            <person name="Sharon I."/>
            <person name="Castelle C.J."/>
            <person name="Probst A.J."/>
            <person name="Thomas B.C."/>
            <person name="Singh A."/>
            <person name="Wilkins M.J."/>
            <person name="Karaoz U."/>
            <person name="Brodie E.L."/>
            <person name="Williams K.H."/>
            <person name="Hubbard S.S."/>
            <person name="Banfield J.F."/>
        </authorList>
    </citation>
    <scope>NUCLEOTIDE SEQUENCE [LARGE SCALE GENOMIC DNA]</scope>
</reference>
<evidence type="ECO:0000256" key="5">
    <source>
        <dbReference type="PIRSR" id="PIRSR634603-1"/>
    </source>
</evidence>
<evidence type="ECO:0000313" key="9">
    <source>
        <dbReference type="EMBL" id="OGY47015.1"/>
    </source>
</evidence>
<evidence type="ECO:0000259" key="8">
    <source>
        <dbReference type="SMART" id="SM00922"/>
    </source>
</evidence>
<dbReference type="SUPFAM" id="SSF54826">
    <property type="entry name" value="Enolase N-terminal domain-like"/>
    <property type="match status" value="1"/>
</dbReference>
<evidence type="ECO:0000256" key="3">
    <source>
        <dbReference type="ARBA" id="ARBA00022842"/>
    </source>
</evidence>
<sequence length="350" mass="39245">MLKDVIIKKKTLHFDEPFQIAYEKVETADVVIIKITDNQGKYGLGSAAPDKEVTGETIDKVYNILLRKLNKEFFEFPVSDWLKYHEKIQSEFRNFPSAASSVEEAILNLFASQNKITLFDIFGHYRQKCPIVITIGIKSIDKTLQEVRGRLKEGFKIIKLKCGLDWRKDVVRIKAAKQILPHQCQLILDANQGYTLSQAINFIKSISRFGISLIEQPVSAKDIIGLKKLTQLKSVPIIADESAVSLDDAKRLLSGNYVDGINIKLMKCGGPINFIEIFRLARSFKKIVIVGCMYESNISITTGASLALALPIDYVDLDSGHLDFSDDPVQGGASVKKGEIFIKDKLKLNF</sequence>
<dbReference type="GO" id="GO:0009063">
    <property type="term" value="P:amino acid catabolic process"/>
    <property type="evidence" value="ECO:0007669"/>
    <property type="project" value="InterPro"/>
</dbReference>
<dbReference type="EMBL" id="MHIH01000060">
    <property type="protein sequence ID" value="OGY47015.1"/>
    <property type="molecule type" value="Genomic_DNA"/>
</dbReference>
<dbReference type="SFLD" id="SFLDF00009">
    <property type="entry name" value="o-succinylbenzoate_synthase"/>
    <property type="match status" value="1"/>
</dbReference>
<gene>
    <name evidence="9" type="ORF">A3J62_00520</name>
</gene>
<comment type="cofactor">
    <cofactor evidence="6 7">
        <name>Mg(2+)</name>
        <dbReference type="ChEBI" id="CHEBI:18420"/>
    </cofactor>
    <text evidence="6 7">Binds 1 Mg(2+) ion per subunit.</text>
</comment>
<feature type="binding site" evidence="6">
    <location>
        <position position="189"/>
    </location>
    <ligand>
        <name>Mg(2+)</name>
        <dbReference type="ChEBI" id="CHEBI:18420"/>
    </ligand>
</feature>
<comment type="similarity">
    <text evidence="1 7">Belongs to the mandelate racemase/muconate lactonizing enzyme family.</text>
</comment>
<dbReference type="InterPro" id="IPR036849">
    <property type="entry name" value="Enolase-like_C_sf"/>
</dbReference>
<evidence type="ECO:0000256" key="1">
    <source>
        <dbReference type="ARBA" id="ARBA00008031"/>
    </source>
</evidence>
<feature type="active site" description="Proton acceptor; specific for (S)-substrate epimerization" evidence="5">
    <location>
        <position position="264"/>
    </location>
</feature>
<evidence type="ECO:0000313" key="10">
    <source>
        <dbReference type="Proteomes" id="UP000178747"/>
    </source>
</evidence>
<comment type="caution">
    <text evidence="9">The sequence shown here is derived from an EMBL/GenBank/DDBJ whole genome shotgun (WGS) entry which is preliminary data.</text>
</comment>
<dbReference type="Gene3D" id="3.20.20.120">
    <property type="entry name" value="Enolase-like C-terminal domain"/>
    <property type="match status" value="1"/>
</dbReference>
<dbReference type="InterPro" id="IPR034603">
    <property type="entry name" value="Dipeptide_epimerase"/>
</dbReference>
<protein>
    <recommendedName>
        <fullName evidence="7">Dipeptide epimerase</fullName>
        <ecNumber evidence="7">5.1.1.-</ecNumber>
    </recommendedName>
</protein>
<dbReference type="PANTHER" id="PTHR48073:SF2">
    <property type="entry name" value="O-SUCCINYLBENZOATE SYNTHASE"/>
    <property type="match status" value="1"/>
</dbReference>
<dbReference type="Gene3D" id="3.30.390.10">
    <property type="entry name" value="Enolase-like, N-terminal domain"/>
    <property type="match status" value="1"/>
</dbReference>
<feature type="binding site" evidence="6">
    <location>
        <position position="215"/>
    </location>
    <ligand>
        <name>Mg(2+)</name>
        <dbReference type="ChEBI" id="CHEBI:18420"/>
    </ligand>
</feature>
<keyword evidence="2 6" id="KW-0479">Metal-binding</keyword>
<dbReference type="SUPFAM" id="SSF51604">
    <property type="entry name" value="Enolase C-terminal domain-like"/>
    <property type="match status" value="1"/>
</dbReference>
<dbReference type="EC" id="5.1.1.-" evidence="7"/>
<dbReference type="SFLD" id="SFLDS00001">
    <property type="entry name" value="Enolase"/>
    <property type="match status" value="1"/>
</dbReference>
<evidence type="ECO:0000256" key="4">
    <source>
        <dbReference type="ARBA" id="ARBA00023235"/>
    </source>
</evidence>
<feature type="binding site" evidence="6">
    <location>
        <position position="240"/>
    </location>
    <ligand>
        <name>Mg(2+)</name>
        <dbReference type="ChEBI" id="CHEBI:18420"/>
    </ligand>
</feature>
<dbReference type="SMART" id="SM00922">
    <property type="entry name" value="MR_MLE"/>
    <property type="match status" value="1"/>
</dbReference>
<dbReference type="SFLD" id="SFLDG00180">
    <property type="entry name" value="muconate_cycloisomerase"/>
    <property type="match status" value="1"/>
</dbReference>
<dbReference type="GO" id="GO:0016855">
    <property type="term" value="F:racemase and epimerase activity, acting on amino acids and derivatives"/>
    <property type="evidence" value="ECO:0007669"/>
    <property type="project" value="UniProtKB-UniRule"/>
</dbReference>
<name>A0A1G1Y3V5_9BACT</name>
<keyword evidence="3 6" id="KW-0460">Magnesium</keyword>
<accession>A0A1G1Y3V5</accession>
<dbReference type="InterPro" id="IPR018110">
    <property type="entry name" value="Mandel_Rmase/mucon_lact_enz_CS"/>
</dbReference>
<dbReference type="Proteomes" id="UP000178747">
    <property type="component" value="Unassembled WGS sequence"/>
</dbReference>
<dbReference type="Pfam" id="PF02746">
    <property type="entry name" value="MR_MLE_N"/>
    <property type="match status" value="1"/>
</dbReference>
<dbReference type="InterPro" id="IPR029017">
    <property type="entry name" value="Enolase-like_N"/>
</dbReference>
<dbReference type="InterPro" id="IPR013342">
    <property type="entry name" value="Mandelate_racemase_C"/>
</dbReference>
<dbReference type="PANTHER" id="PTHR48073">
    <property type="entry name" value="O-SUCCINYLBENZOATE SYNTHASE-RELATED"/>
    <property type="match status" value="1"/>
</dbReference>
<dbReference type="GO" id="GO:0046872">
    <property type="term" value="F:metal ion binding"/>
    <property type="evidence" value="ECO:0007669"/>
    <property type="project" value="UniProtKB-KW"/>
</dbReference>
<dbReference type="AlphaFoldDB" id="A0A1G1Y3V5"/>
<evidence type="ECO:0000256" key="7">
    <source>
        <dbReference type="RuleBase" id="RU366006"/>
    </source>
</evidence>
<evidence type="ECO:0000256" key="6">
    <source>
        <dbReference type="PIRSR" id="PIRSR634603-3"/>
    </source>
</evidence>
<keyword evidence="4 7" id="KW-0413">Isomerase</keyword>
<dbReference type="InterPro" id="IPR013341">
    <property type="entry name" value="Mandelate_racemase_N_dom"/>
</dbReference>
<evidence type="ECO:0000256" key="2">
    <source>
        <dbReference type="ARBA" id="ARBA00022723"/>
    </source>
</evidence>
<dbReference type="InterPro" id="IPR029065">
    <property type="entry name" value="Enolase_C-like"/>
</dbReference>
<dbReference type="Pfam" id="PF13378">
    <property type="entry name" value="MR_MLE_C"/>
    <property type="match status" value="1"/>
</dbReference>
<feature type="domain" description="Mandelate racemase/muconate lactonizing enzyme C-terminal" evidence="8">
    <location>
        <begin position="140"/>
        <end position="236"/>
    </location>
</feature>
<feature type="active site" description="Proton acceptor; specific for (R)-substrate epimerization" evidence="5">
    <location>
        <position position="161"/>
    </location>
</feature>
<dbReference type="PROSITE" id="PS00909">
    <property type="entry name" value="MR_MLE_2"/>
    <property type="match status" value="1"/>
</dbReference>